<organism evidence="7 8">
    <name type="scientific">Pontibacter flavimaris</name>
    <dbReference type="NCBI Taxonomy" id="1797110"/>
    <lineage>
        <taxon>Bacteria</taxon>
        <taxon>Pseudomonadati</taxon>
        <taxon>Bacteroidota</taxon>
        <taxon>Cytophagia</taxon>
        <taxon>Cytophagales</taxon>
        <taxon>Hymenobacteraceae</taxon>
        <taxon>Pontibacter</taxon>
    </lineage>
</organism>
<accession>A0A1Q5PFJ4</accession>
<dbReference type="Gene3D" id="2.60.40.10">
    <property type="entry name" value="Immunoglobulins"/>
    <property type="match status" value="1"/>
</dbReference>
<evidence type="ECO:0000256" key="4">
    <source>
        <dbReference type="ARBA" id="ARBA00022833"/>
    </source>
</evidence>
<keyword evidence="5" id="KW-0732">Signal</keyword>
<keyword evidence="4" id="KW-0862">Zinc</keyword>
<evidence type="ECO:0000256" key="5">
    <source>
        <dbReference type="SAM" id="SignalP"/>
    </source>
</evidence>
<feature type="chain" id="PRO_5012457097" description="IPT/TIG domain-containing protein" evidence="5">
    <location>
        <begin position="30"/>
        <end position="708"/>
    </location>
</feature>
<dbReference type="GO" id="GO:0006508">
    <property type="term" value="P:proteolysis"/>
    <property type="evidence" value="ECO:0007669"/>
    <property type="project" value="UniProtKB-KW"/>
</dbReference>
<dbReference type="SMART" id="SM00429">
    <property type="entry name" value="IPT"/>
    <property type="match status" value="1"/>
</dbReference>
<dbReference type="Pfam" id="PF18962">
    <property type="entry name" value="Por_Secre_tail"/>
    <property type="match status" value="1"/>
</dbReference>
<dbReference type="InterPro" id="IPR026444">
    <property type="entry name" value="Secre_tail"/>
</dbReference>
<dbReference type="Pfam" id="PF00413">
    <property type="entry name" value="Peptidase_M10"/>
    <property type="match status" value="1"/>
</dbReference>
<keyword evidence="3" id="KW-0378">Hydrolase</keyword>
<evidence type="ECO:0000256" key="2">
    <source>
        <dbReference type="ARBA" id="ARBA00022723"/>
    </source>
</evidence>
<name>A0A1Q5PFJ4_9BACT</name>
<feature type="domain" description="IPT/TIG" evidence="6">
    <location>
        <begin position="209"/>
        <end position="314"/>
    </location>
</feature>
<dbReference type="CDD" id="cd00603">
    <property type="entry name" value="IPT_PCSR"/>
    <property type="match status" value="1"/>
</dbReference>
<dbReference type="InterPro" id="IPR014756">
    <property type="entry name" value="Ig_E-set"/>
</dbReference>
<evidence type="ECO:0000259" key="6">
    <source>
        <dbReference type="SMART" id="SM00429"/>
    </source>
</evidence>
<dbReference type="OrthoDB" id="7574679at2"/>
<dbReference type="InterPro" id="IPR002909">
    <property type="entry name" value="IPT_dom"/>
</dbReference>
<evidence type="ECO:0000313" key="7">
    <source>
        <dbReference type="EMBL" id="OKL40912.1"/>
    </source>
</evidence>
<dbReference type="STRING" id="1797110.A3841_13820"/>
<dbReference type="EMBL" id="LVWA01000004">
    <property type="protein sequence ID" value="OKL40912.1"/>
    <property type="molecule type" value="Genomic_DNA"/>
</dbReference>
<dbReference type="SUPFAM" id="SSF81296">
    <property type="entry name" value="E set domains"/>
    <property type="match status" value="1"/>
</dbReference>
<feature type="signal peptide" evidence="5">
    <location>
        <begin position="1"/>
        <end position="29"/>
    </location>
</feature>
<dbReference type="NCBIfam" id="TIGR04183">
    <property type="entry name" value="Por_Secre_tail"/>
    <property type="match status" value="1"/>
</dbReference>
<dbReference type="GO" id="GO:0004222">
    <property type="term" value="F:metalloendopeptidase activity"/>
    <property type="evidence" value="ECO:0007669"/>
    <property type="project" value="InterPro"/>
</dbReference>
<dbReference type="Gene3D" id="3.40.390.10">
    <property type="entry name" value="Collagenase (Catalytic Domain)"/>
    <property type="match status" value="1"/>
</dbReference>
<dbReference type="InterPro" id="IPR001818">
    <property type="entry name" value="Pept_M10_metallopeptidase"/>
</dbReference>
<dbReference type="GO" id="GO:0031012">
    <property type="term" value="C:extracellular matrix"/>
    <property type="evidence" value="ECO:0007669"/>
    <property type="project" value="InterPro"/>
</dbReference>
<evidence type="ECO:0000256" key="3">
    <source>
        <dbReference type="ARBA" id="ARBA00022801"/>
    </source>
</evidence>
<evidence type="ECO:0000313" key="8">
    <source>
        <dbReference type="Proteomes" id="UP000186551"/>
    </source>
</evidence>
<dbReference type="SUPFAM" id="SSF55486">
    <property type="entry name" value="Metalloproteases ('zincins'), catalytic domain"/>
    <property type="match status" value="1"/>
</dbReference>
<comment type="caution">
    <text evidence="7">The sequence shown here is derived from an EMBL/GenBank/DDBJ whole genome shotgun (WGS) entry which is preliminary data.</text>
</comment>
<keyword evidence="1" id="KW-0645">Protease</keyword>
<keyword evidence="8" id="KW-1185">Reference proteome</keyword>
<dbReference type="RefSeq" id="WP_073851532.1">
    <property type="nucleotide sequence ID" value="NZ_LVWA01000004.1"/>
</dbReference>
<dbReference type="GO" id="GO:0008270">
    <property type="term" value="F:zinc ion binding"/>
    <property type="evidence" value="ECO:0007669"/>
    <property type="project" value="InterPro"/>
</dbReference>
<dbReference type="Pfam" id="PF01833">
    <property type="entry name" value="TIG"/>
    <property type="match status" value="1"/>
</dbReference>
<proteinExistence type="predicted"/>
<gene>
    <name evidence="7" type="ORF">A3841_13820</name>
</gene>
<dbReference type="AlphaFoldDB" id="A0A1Q5PFJ4"/>
<dbReference type="Proteomes" id="UP000186551">
    <property type="component" value="Unassembled WGS sequence"/>
</dbReference>
<sequence>MAKMFPLTRTCLRAALAWLLLLLNFAAAASDTQHMVPLSLQERVQQAEMVIEGEVVRQESFWDARQENIYTSNIIKVYKSFKGEVQAELIEVITEGGAVGLKKHVFSTALKLKTGQQGLFFLKRQQMLQRTPGNLPLSTRAYASEQGFVRYDVENRSASGVFENYSSVQELYKAVSEKTGQQFRTISENQKLKATSVQNGQKQEQATAAPVITGFSPTVASAGTGTVLTITGSGFGSSRGNGAVEFPNADDGGQTYVKPLPSEYISWSNTRITMYIPSVMQDEGTAGSGRIRVTTSDGSSFTSIGRIELEFAYSNIDFNERSFKPILTDQNGAGGYTILYSESMDSRLAAKEGFRRAVNTWVCVSEINWRLGGLTTINTASDDGSSVARFASQSTVGESVLARTISRYEGCANNGTGDTLFWVTEFDMEINSEIDWQYGPGGPGGQQFDFETVMLHELGHAHQLGHVNVPRAVMFYAIEFARLERGLSSPDIRGAQLVMDKSAGENICGVAPMIPNPNGECNLAPEILTLDAAFTPTNAVELNWTSRSEKRVVSYTVQRSPDGMTWEDVGSVAAKGPSDADLLYTFTDPDPLREQSYYRLEVEYGNSESSFSPRVFVVNPADLRVLKLFPNPVAGEDTRVTLRYLVSRSTTMKAQLYNSKGQAVREYAVSFSSGTSAYTISLEGLAAGIYFLRWKEGNRNGTERLLKL</sequence>
<keyword evidence="2" id="KW-0479">Metal-binding</keyword>
<reference evidence="7 8" key="1">
    <citation type="submission" date="2016-03" db="EMBL/GenBank/DDBJ databases">
        <title>Genome sequence of Pontibacter sp. nov., of the family cytophagaceae, isolated from marine sediment of the Yellow Sea, China.</title>
        <authorList>
            <person name="Zhang G."/>
            <person name="Zhang R."/>
        </authorList>
    </citation>
    <scope>NUCLEOTIDE SEQUENCE [LARGE SCALE GENOMIC DNA]</scope>
    <source>
        <strain evidence="7 8">S10-8</strain>
    </source>
</reference>
<evidence type="ECO:0000256" key="1">
    <source>
        <dbReference type="ARBA" id="ARBA00022670"/>
    </source>
</evidence>
<protein>
    <recommendedName>
        <fullName evidence="6">IPT/TIG domain-containing protein</fullName>
    </recommendedName>
</protein>
<dbReference type="InterPro" id="IPR024079">
    <property type="entry name" value="MetalloPept_cat_dom_sf"/>
</dbReference>
<dbReference type="InterPro" id="IPR013783">
    <property type="entry name" value="Ig-like_fold"/>
</dbReference>